<sequence>MSGSSERVRAAEQARRAFERAGATGHLHVVDVDRGVDGVELEAGAPVAMASVFKLPLLVALFQQADAGALDLRERLTVTGDGAGLTGISQMHDPVEMSLRDLALAMMSVSDCTAADALYDRVGQPAVQEGLRRLGLASTTVEGCCRDMFAAIEQGTAAPAQTTPRDMTRLLSAIWTDAAASPEACATMRRLLQLQVWPHRLASGFPSDDVTVGGKTGTLPGIRNEVGVVEYPDGTRYAAAVFTVTADAPATLPEVDASIGTAARICIDALRA</sequence>
<evidence type="ECO:0000313" key="2">
    <source>
        <dbReference type="EMBL" id="MDW5595469.1"/>
    </source>
</evidence>
<dbReference type="EMBL" id="JAWSTH010000033">
    <property type="protein sequence ID" value="MDW5595469.1"/>
    <property type="molecule type" value="Genomic_DNA"/>
</dbReference>
<dbReference type="PANTHER" id="PTHR35333:SF3">
    <property type="entry name" value="BETA-LACTAMASE-TYPE TRANSPEPTIDASE FOLD CONTAINING PROTEIN"/>
    <property type="match status" value="1"/>
</dbReference>
<proteinExistence type="predicted"/>
<dbReference type="Proteomes" id="UP001284601">
    <property type="component" value="Unassembled WGS sequence"/>
</dbReference>
<name>A0ABU4HRU8_9ACTN</name>
<keyword evidence="3" id="KW-1185">Reference proteome</keyword>
<dbReference type="Gene3D" id="3.40.710.10">
    <property type="entry name" value="DD-peptidase/beta-lactamase superfamily"/>
    <property type="match status" value="1"/>
</dbReference>
<dbReference type="RefSeq" id="WP_318597806.1">
    <property type="nucleotide sequence ID" value="NZ_JAWSTH010000033.1"/>
</dbReference>
<evidence type="ECO:0000259" key="1">
    <source>
        <dbReference type="Pfam" id="PF13354"/>
    </source>
</evidence>
<dbReference type="InterPro" id="IPR012338">
    <property type="entry name" value="Beta-lactam/transpept-like"/>
</dbReference>
<dbReference type="GO" id="GO:0016787">
    <property type="term" value="F:hydrolase activity"/>
    <property type="evidence" value="ECO:0007669"/>
    <property type="project" value="UniProtKB-KW"/>
</dbReference>
<accession>A0ABU4HRU8</accession>
<dbReference type="Pfam" id="PF13354">
    <property type="entry name" value="Beta-lactamase2"/>
    <property type="match status" value="1"/>
</dbReference>
<dbReference type="SUPFAM" id="SSF56601">
    <property type="entry name" value="beta-lactamase/transpeptidase-like"/>
    <property type="match status" value="1"/>
</dbReference>
<reference evidence="3" key="1">
    <citation type="submission" date="2023-07" db="EMBL/GenBank/DDBJ databases">
        <title>Conexibacter stalactiti sp. nov., isolated from stalactites in a lava cave and emended description of the genus Conexibacter.</title>
        <authorList>
            <person name="Lee S.D."/>
        </authorList>
    </citation>
    <scope>NUCLEOTIDE SEQUENCE [LARGE SCALE GENOMIC DNA]</scope>
    <source>
        <strain evidence="3">KCTC 39840</strain>
    </source>
</reference>
<evidence type="ECO:0000313" key="3">
    <source>
        <dbReference type="Proteomes" id="UP001284601"/>
    </source>
</evidence>
<organism evidence="2 3">
    <name type="scientific">Conexibacter stalactiti</name>
    <dbReference type="NCBI Taxonomy" id="1940611"/>
    <lineage>
        <taxon>Bacteria</taxon>
        <taxon>Bacillati</taxon>
        <taxon>Actinomycetota</taxon>
        <taxon>Thermoleophilia</taxon>
        <taxon>Solirubrobacterales</taxon>
        <taxon>Conexibacteraceae</taxon>
        <taxon>Conexibacter</taxon>
    </lineage>
</organism>
<dbReference type="PANTHER" id="PTHR35333">
    <property type="entry name" value="BETA-LACTAMASE"/>
    <property type="match status" value="1"/>
</dbReference>
<feature type="domain" description="Beta-lactamase class A catalytic" evidence="1">
    <location>
        <begin position="27"/>
        <end position="243"/>
    </location>
</feature>
<gene>
    <name evidence="2" type="ORF">R7226_14055</name>
</gene>
<comment type="caution">
    <text evidence="2">The sequence shown here is derived from an EMBL/GenBank/DDBJ whole genome shotgun (WGS) entry which is preliminary data.</text>
</comment>
<dbReference type="InterPro" id="IPR045155">
    <property type="entry name" value="Beta-lactam_cat"/>
</dbReference>
<dbReference type="InterPro" id="IPR000871">
    <property type="entry name" value="Beta-lactam_class-A"/>
</dbReference>
<keyword evidence="2" id="KW-0378">Hydrolase</keyword>
<protein>
    <submittedName>
        <fullName evidence="2">Serine hydrolase</fullName>
    </submittedName>
</protein>